<reference evidence="3" key="1">
    <citation type="submission" date="2017-05" db="EMBL/GenBank/DDBJ databases">
        <authorList>
            <person name="Kirkegaard R."/>
            <person name="Mcilroy J S."/>
        </authorList>
    </citation>
    <scope>NUCLEOTIDE SEQUENCE [LARGE SCALE GENOMIC DNA]</scope>
</reference>
<dbReference type="InterPro" id="IPR036249">
    <property type="entry name" value="Thioredoxin-like_sf"/>
</dbReference>
<dbReference type="Proteomes" id="UP000195514">
    <property type="component" value="Chromosome I"/>
</dbReference>
<dbReference type="SUPFAM" id="SSF52833">
    <property type="entry name" value="Thioredoxin-like"/>
    <property type="match status" value="1"/>
</dbReference>
<name>A0A1Y6K2Z6_9CHLR</name>
<accession>A0A1Y6K2Z6</accession>
<evidence type="ECO:0000259" key="1">
    <source>
        <dbReference type="Pfam" id="PF13462"/>
    </source>
</evidence>
<dbReference type="Gene3D" id="3.40.30.10">
    <property type="entry name" value="Glutaredoxin"/>
    <property type="match status" value="1"/>
</dbReference>
<dbReference type="EMBL" id="LT859958">
    <property type="protein sequence ID" value="SMX54033.1"/>
    <property type="molecule type" value="Genomic_DNA"/>
</dbReference>
<dbReference type="InterPro" id="IPR012336">
    <property type="entry name" value="Thioredoxin-like_fold"/>
</dbReference>
<organism evidence="2 3">
    <name type="scientific">Candidatus Brevifilum fermentans</name>
    <dbReference type="NCBI Taxonomy" id="1986204"/>
    <lineage>
        <taxon>Bacteria</taxon>
        <taxon>Bacillati</taxon>
        <taxon>Chloroflexota</taxon>
        <taxon>Anaerolineae</taxon>
        <taxon>Anaerolineales</taxon>
        <taxon>Anaerolineaceae</taxon>
        <taxon>Candidatus Brevifilum</taxon>
    </lineage>
</organism>
<evidence type="ECO:0000313" key="3">
    <source>
        <dbReference type="Proteomes" id="UP000195514"/>
    </source>
</evidence>
<protein>
    <recommendedName>
        <fullName evidence="1">Thioredoxin-like fold domain-containing protein</fullName>
    </recommendedName>
</protein>
<dbReference type="AlphaFoldDB" id="A0A1Y6K2Z6"/>
<gene>
    <name evidence="2" type="ORF">CFX1CAM_0968</name>
</gene>
<feature type="domain" description="Thioredoxin-like fold" evidence="1">
    <location>
        <begin position="63"/>
        <end position="210"/>
    </location>
</feature>
<dbReference type="KEGG" id="abat:CFX1CAM_0968"/>
<dbReference type="OrthoDB" id="9784686at2"/>
<proteinExistence type="predicted"/>
<keyword evidence="3" id="KW-1185">Reference proteome</keyword>
<dbReference type="RefSeq" id="WP_157891711.1">
    <property type="nucleotide sequence ID" value="NZ_LT859958.1"/>
</dbReference>
<sequence length="227" mass="25679">MKKLEETNIYSVLVVVLLLLQIALTSVQIIKLNQYVALTLGPTKASLENQDIEFVEAIPISDDPYIGNNNDPVVTIVGFLDFSCQHCKSAYQAIMPLVYEHRDSIQFVLKDFPVKTPDIETSLLKITNCLPSQYIYWEFVDYIFSSDAPITDLNLISRVENLNIDHSMFNECVSNGNYITEVEQDISEGKKVGVIGTPTFYVNGYRINNWNSVPSIINMLLEINQSN</sequence>
<evidence type="ECO:0000313" key="2">
    <source>
        <dbReference type="EMBL" id="SMX54033.1"/>
    </source>
</evidence>
<dbReference type="Pfam" id="PF13462">
    <property type="entry name" value="Thioredoxin_4"/>
    <property type="match status" value="1"/>
</dbReference>